<dbReference type="Pfam" id="PF03189">
    <property type="entry name" value="Otopetrin"/>
    <property type="match status" value="1"/>
</dbReference>
<dbReference type="EMBL" id="MTYJ01000143">
    <property type="protein sequence ID" value="OQV12513.1"/>
    <property type="molecule type" value="Genomic_DNA"/>
</dbReference>
<feature type="transmembrane region" description="Helical" evidence="12">
    <location>
        <begin position="79"/>
        <end position="97"/>
    </location>
</feature>
<evidence type="ECO:0000256" key="8">
    <source>
        <dbReference type="ARBA" id="ARBA00023065"/>
    </source>
</evidence>
<feature type="transmembrane region" description="Helical" evidence="12">
    <location>
        <begin position="229"/>
        <end position="246"/>
    </location>
</feature>
<accession>A0A1W0WBH7</accession>
<keyword evidence="6" id="KW-0375">Hydrogen ion transport</keyword>
<evidence type="ECO:0000256" key="10">
    <source>
        <dbReference type="ARBA" id="ARBA00023303"/>
    </source>
</evidence>
<evidence type="ECO:0000256" key="9">
    <source>
        <dbReference type="ARBA" id="ARBA00023136"/>
    </source>
</evidence>
<keyword evidence="7 12" id="KW-1133">Transmembrane helix</keyword>
<evidence type="ECO:0000313" key="14">
    <source>
        <dbReference type="Proteomes" id="UP000192578"/>
    </source>
</evidence>
<dbReference type="PANTHER" id="PTHR21522:SF32">
    <property type="entry name" value="OTOPETRIN-2"/>
    <property type="match status" value="1"/>
</dbReference>
<feature type="transmembrane region" description="Helical" evidence="12">
    <location>
        <begin position="614"/>
        <end position="634"/>
    </location>
</feature>
<dbReference type="InterPro" id="IPR004878">
    <property type="entry name" value="Otopetrin"/>
</dbReference>
<evidence type="ECO:0000256" key="2">
    <source>
        <dbReference type="ARBA" id="ARBA00006513"/>
    </source>
</evidence>
<reference evidence="14" key="1">
    <citation type="submission" date="2017-01" db="EMBL/GenBank/DDBJ databases">
        <title>Comparative genomics of anhydrobiosis in the tardigrade Hypsibius dujardini.</title>
        <authorList>
            <person name="Yoshida Y."/>
            <person name="Koutsovoulos G."/>
            <person name="Laetsch D."/>
            <person name="Stevens L."/>
            <person name="Kumar S."/>
            <person name="Horikawa D."/>
            <person name="Ishino K."/>
            <person name="Komine S."/>
            <person name="Tomita M."/>
            <person name="Blaxter M."/>
            <person name="Arakawa K."/>
        </authorList>
    </citation>
    <scope>NUCLEOTIDE SEQUENCE [LARGE SCALE GENOMIC DNA]</scope>
    <source>
        <strain evidence="14">Z151</strain>
    </source>
</reference>
<evidence type="ECO:0000313" key="13">
    <source>
        <dbReference type="EMBL" id="OQV12513.1"/>
    </source>
</evidence>
<keyword evidence="9 12" id="KW-0472">Membrane</keyword>
<keyword evidence="5 12" id="KW-0812">Transmembrane</keyword>
<comment type="subcellular location">
    <subcellularLocation>
        <location evidence="1">Cell membrane</location>
        <topology evidence="1">Multi-pass membrane protein</topology>
    </subcellularLocation>
</comment>
<evidence type="ECO:0000256" key="6">
    <source>
        <dbReference type="ARBA" id="ARBA00022781"/>
    </source>
</evidence>
<dbReference type="GO" id="GO:0015252">
    <property type="term" value="F:proton channel activity"/>
    <property type="evidence" value="ECO:0007669"/>
    <property type="project" value="InterPro"/>
</dbReference>
<evidence type="ECO:0000256" key="12">
    <source>
        <dbReference type="SAM" id="Phobius"/>
    </source>
</evidence>
<keyword evidence="14" id="KW-1185">Reference proteome</keyword>
<keyword evidence="3" id="KW-0813">Transport</keyword>
<dbReference type="Proteomes" id="UP000192578">
    <property type="component" value="Unassembled WGS sequence"/>
</dbReference>
<feature type="transmembrane region" description="Helical" evidence="12">
    <location>
        <begin position="565"/>
        <end position="587"/>
    </location>
</feature>
<feature type="region of interest" description="Disordered" evidence="11">
    <location>
        <begin position="1"/>
        <end position="34"/>
    </location>
</feature>
<comment type="caution">
    <text evidence="13">The sequence shown here is derived from an EMBL/GenBank/DDBJ whole genome shotgun (WGS) entry which is preliminary data.</text>
</comment>
<evidence type="ECO:0008006" key="15">
    <source>
        <dbReference type="Google" id="ProtNLM"/>
    </source>
</evidence>
<feature type="transmembrane region" description="Helical" evidence="12">
    <location>
        <begin position="196"/>
        <end position="217"/>
    </location>
</feature>
<evidence type="ECO:0000256" key="3">
    <source>
        <dbReference type="ARBA" id="ARBA00022448"/>
    </source>
</evidence>
<evidence type="ECO:0000256" key="7">
    <source>
        <dbReference type="ARBA" id="ARBA00022989"/>
    </source>
</evidence>
<comment type="similarity">
    <text evidence="2">Belongs to the otopetrin family.</text>
</comment>
<feature type="compositionally biased region" description="Polar residues" evidence="11">
    <location>
        <begin position="744"/>
        <end position="757"/>
    </location>
</feature>
<organism evidence="13 14">
    <name type="scientific">Hypsibius exemplaris</name>
    <name type="common">Freshwater tardigrade</name>
    <dbReference type="NCBI Taxonomy" id="2072580"/>
    <lineage>
        <taxon>Eukaryota</taxon>
        <taxon>Metazoa</taxon>
        <taxon>Ecdysozoa</taxon>
        <taxon>Tardigrada</taxon>
        <taxon>Eutardigrada</taxon>
        <taxon>Parachela</taxon>
        <taxon>Hypsibioidea</taxon>
        <taxon>Hypsibiidae</taxon>
        <taxon>Hypsibius</taxon>
    </lineage>
</organism>
<evidence type="ECO:0000256" key="11">
    <source>
        <dbReference type="SAM" id="MobiDB-lite"/>
    </source>
</evidence>
<proteinExistence type="inferred from homology"/>
<feature type="transmembrane region" description="Helical" evidence="12">
    <location>
        <begin position="534"/>
        <end position="553"/>
    </location>
</feature>
<keyword evidence="4" id="KW-1003">Cell membrane</keyword>
<feature type="transmembrane region" description="Helical" evidence="12">
    <location>
        <begin position="258"/>
        <end position="280"/>
    </location>
</feature>
<evidence type="ECO:0000256" key="1">
    <source>
        <dbReference type="ARBA" id="ARBA00004651"/>
    </source>
</evidence>
<feature type="transmembrane region" description="Helical" evidence="12">
    <location>
        <begin position="493"/>
        <end position="513"/>
    </location>
</feature>
<dbReference type="GO" id="GO:0005886">
    <property type="term" value="C:plasma membrane"/>
    <property type="evidence" value="ECO:0007669"/>
    <property type="project" value="UniProtKB-SubCell"/>
</dbReference>
<gene>
    <name evidence="13" type="ORF">BV898_13239</name>
</gene>
<keyword evidence="8" id="KW-0406">Ion transport</keyword>
<feature type="transmembrane region" description="Helical" evidence="12">
    <location>
        <begin position="367"/>
        <end position="388"/>
    </location>
</feature>
<dbReference type="OrthoDB" id="6429739at2759"/>
<protein>
    <recommendedName>
        <fullName evidence="15">Otopetrin-2</fullName>
    </recommendedName>
</protein>
<feature type="transmembrane region" description="Helical" evidence="12">
    <location>
        <begin position="43"/>
        <end position="59"/>
    </location>
</feature>
<sequence length="768" mass="83420">MNSPPESGAVEGGALYDDPAGDVHVDEDDPSTDWKTEIGKPTASLYALLVIISNVALALSTQTRRDSHIPVSYSKWFDAVLYGLGIIYLFYAMLFLFPEDKAATPPGGKKKSWLTEKFTHPCVRLWRICAGSSDHSPHKVFTLDSTGSLSTISAANVPTGLPNVSSGAGVAGASTAARWYTADVKVRTRGSVYLKLNAIICGVGAMIYSCLEFGVWLSNRHCYETISGIIPLLLTIYISAQTYFIFLYSKRIIARHTILSRFGLMHLVATDVTIWLRVLIDQTLYEFSIYRANEHINNTQTTPVVGNVHNTSAGSHSDSISLRSGSHIVGTDGRATSVGDLDLASVASPLCARQGSLLGDVLVDASVFLYPCIIGYAVIAAGIVYVMCKNMGTQGGPETAGSGEGVDDSRLLSRQHSAISYQSCNQCQTAGQTGKAGTSSGVPEHLHRLYWLDCDQAVGGLLAGSVVLAMTIVCLILFFIFKTRNPEHAILEAQIGEAILYSLGIGAVVVAFAKTVRNLPKNRHSSVNWELDTAMLLTSMMGVYAFPILSIIGTNDEEPGTPINSILIILTSSMSILQSTIQTVYIFEASNRSIPETAQDVSAGKKIPKPGRNALTFLIVVNLAFWSMNIFKTLRSEASPMQREFFGFYEWTIITHVTVPLQILYRFHSAASLFEIWKHAYKVNPASCQCRELNEEAHRRSLSGLSPQTVLTTDNIGVQYQGGPTGGQRATGHSKTIPPRSLHTVMSTSSQFTPTSSEEPRYRGPQFS</sequence>
<feature type="region of interest" description="Disordered" evidence="11">
    <location>
        <begin position="719"/>
        <end position="768"/>
    </location>
</feature>
<evidence type="ECO:0000256" key="5">
    <source>
        <dbReference type="ARBA" id="ARBA00022692"/>
    </source>
</evidence>
<evidence type="ECO:0000256" key="4">
    <source>
        <dbReference type="ARBA" id="ARBA00022475"/>
    </source>
</evidence>
<dbReference type="AlphaFoldDB" id="A0A1W0WBH7"/>
<name>A0A1W0WBH7_HYPEX</name>
<dbReference type="PANTHER" id="PTHR21522">
    <property type="entry name" value="PROTON CHANNEL OTOP"/>
    <property type="match status" value="1"/>
</dbReference>
<keyword evidence="10" id="KW-0407">Ion channel</keyword>
<feature type="transmembrane region" description="Helical" evidence="12">
    <location>
        <begin position="457"/>
        <end position="481"/>
    </location>
</feature>